<gene>
    <name evidence="1" type="ORF">AVEN_242719_1</name>
</gene>
<protein>
    <submittedName>
        <fullName evidence="1">Uncharacterized protein</fullName>
    </submittedName>
</protein>
<dbReference type="Proteomes" id="UP000499080">
    <property type="component" value="Unassembled WGS sequence"/>
</dbReference>
<evidence type="ECO:0000313" key="2">
    <source>
        <dbReference type="Proteomes" id="UP000499080"/>
    </source>
</evidence>
<name>A0A4Y2SXV5_ARAVE</name>
<proteinExistence type="predicted"/>
<dbReference type="AlphaFoldDB" id="A0A4Y2SXV5"/>
<comment type="caution">
    <text evidence="1">The sequence shown here is derived from an EMBL/GenBank/DDBJ whole genome shotgun (WGS) entry which is preliminary data.</text>
</comment>
<reference evidence="1 2" key="1">
    <citation type="journal article" date="2019" name="Sci. Rep.">
        <title>Orb-weaving spider Araneus ventricosus genome elucidates the spidroin gene catalogue.</title>
        <authorList>
            <person name="Kono N."/>
            <person name="Nakamura H."/>
            <person name="Ohtoshi R."/>
            <person name="Moran D.A.P."/>
            <person name="Shinohara A."/>
            <person name="Yoshida Y."/>
            <person name="Fujiwara M."/>
            <person name="Mori M."/>
            <person name="Tomita M."/>
            <person name="Arakawa K."/>
        </authorList>
    </citation>
    <scope>NUCLEOTIDE SEQUENCE [LARGE SCALE GENOMIC DNA]</scope>
</reference>
<dbReference type="EMBL" id="BGPR01024027">
    <property type="protein sequence ID" value="GBN91715.1"/>
    <property type="molecule type" value="Genomic_DNA"/>
</dbReference>
<organism evidence="1 2">
    <name type="scientific">Araneus ventricosus</name>
    <name type="common">Orbweaver spider</name>
    <name type="synonym">Epeira ventricosa</name>
    <dbReference type="NCBI Taxonomy" id="182803"/>
    <lineage>
        <taxon>Eukaryota</taxon>
        <taxon>Metazoa</taxon>
        <taxon>Ecdysozoa</taxon>
        <taxon>Arthropoda</taxon>
        <taxon>Chelicerata</taxon>
        <taxon>Arachnida</taxon>
        <taxon>Araneae</taxon>
        <taxon>Araneomorphae</taxon>
        <taxon>Entelegynae</taxon>
        <taxon>Araneoidea</taxon>
        <taxon>Araneidae</taxon>
        <taxon>Araneus</taxon>
    </lineage>
</organism>
<keyword evidence="2" id="KW-1185">Reference proteome</keyword>
<sequence>MSIIVLSFSGVKRDGRASLLEIFQVSHFERLLWGEEETEDLVFSFLVQAISFLKLLRVEKEGGENLSSLQFSILFSFGSSSGVKKRQERYKSLFSFSVSFAAWDEKGRR</sequence>
<accession>A0A4Y2SXV5</accession>
<evidence type="ECO:0000313" key="1">
    <source>
        <dbReference type="EMBL" id="GBN91715.1"/>
    </source>
</evidence>